<dbReference type="Gene3D" id="2.70.98.10">
    <property type="match status" value="1"/>
</dbReference>
<evidence type="ECO:0008006" key="6">
    <source>
        <dbReference type="Google" id="ProtNLM"/>
    </source>
</evidence>
<keyword evidence="3" id="KW-0106">Calcium</keyword>
<evidence type="ECO:0000313" key="4">
    <source>
        <dbReference type="EMBL" id="SNR15601.1"/>
    </source>
</evidence>
<accession>A0A238U8U0</accession>
<dbReference type="KEGG" id="tje:TJEJU_1895"/>
<evidence type="ECO:0000256" key="1">
    <source>
        <dbReference type="ARBA" id="ARBA00001913"/>
    </source>
</evidence>
<dbReference type="GO" id="GO:0016853">
    <property type="term" value="F:isomerase activity"/>
    <property type="evidence" value="ECO:0007669"/>
    <property type="project" value="InterPro"/>
</dbReference>
<reference evidence="4 5" key="1">
    <citation type="submission" date="2017-07" db="EMBL/GenBank/DDBJ databases">
        <authorList>
            <person name="Sun Z.S."/>
            <person name="Albrecht U."/>
            <person name="Echele G."/>
            <person name="Lee C.C."/>
        </authorList>
    </citation>
    <scope>NUCLEOTIDE SEQUENCE [LARGE SCALE GENOMIC DNA]</scope>
    <source>
        <strain evidence="5">type strain: KCTC 22618</strain>
    </source>
</reference>
<proteinExistence type="predicted"/>
<organism evidence="4 5">
    <name type="scientific">Tenacibaculum jejuense</name>
    <dbReference type="NCBI Taxonomy" id="584609"/>
    <lineage>
        <taxon>Bacteria</taxon>
        <taxon>Pseudomonadati</taxon>
        <taxon>Bacteroidota</taxon>
        <taxon>Flavobacteriia</taxon>
        <taxon>Flavobacteriales</taxon>
        <taxon>Flavobacteriaceae</taxon>
        <taxon>Tenacibaculum</taxon>
    </lineage>
</organism>
<evidence type="ECO:0000256" key="2">
    <source>
        <dbReference type="ARBA" id="ARBA00011245"/>
    </source>
</evidence>
<dbReference type="GO" id="GO:0005975">
    <property type="term" value="P:carbohydrate metabolic process"/>
    <property type="evidence" value="ECO:0007669"/>
    <property type="project" value="InterPro"/>
</dbReference>
<dbReference type="CDD" id="cd09024">
    <property type="entry name" value="Aldose_epim_lacX"/>
    <property type="match status" value="1"/>
</dbReference>
<dbReference type="EMBL" id="LT899436">
    <property type="protein sequence ID" value="SNR15601.1"/>
    <property type="molecule type" value="Genomic_DNA"/>
</dbReference>
<dbReference type="Pfam" id="PF01263">
    <property type="entry name" value="Aldose_epim"/>
    <property type="match status" value="1"/>
</dbReference>
<dbReference type="Proteomes" id="UP000215214">
    <property type="component" value="Chromosome TJEJU"/>
</dbReference>
<dbReference type="SUPFAM" id="SSF74650">
    <property type="entry name" value="Galactose mutarotase-like"/>
    <property type="match status" value="1"/>
</dbReference>
<name>A0A238U8U0_9FLAO</name>
<evidence type="ECO:0000313" key="5">
    <source>
        <dbReference type="Proteomes" id="UP000215214"/>
    </source>
</evidence>
<dbReference type="InterPro" id="IPR008183">
    <property type="entry name" value="Aldose_1/G6P_1-epimerase"/>
</dbReference>
<dbReference type="InterPro" id="IPR037481">
    <property type="entry name" value="LacX"/>
</dbReference>
<dbReference type="InterPro" id="IPR014718">
    <property type="entry name" value="GH-type_carb-bd"/>
</dbReference>
<dbReference type="GO" id="GO:0030246">
    <property type="term" value="F:carbohydrate binding"/>
    <property type="evidence" value="ECO:0007669"/>
    <property type="project" value="InterPro"/>
</dbReference>
<sequence>MNINFENPYLVDKDFLFQKKMITLENDQLQVQIKTAGAELTKIYSKQTQLDYLWNGDEKFWKRHAPILFPIVGKLKEHTYFVNHQKYHLPQHGFARDNEFNVVSNNGNKITFELNYSDKTLEIYPYKFKLHVSYTLIENSIKIKYQVKNEDDKAIYFSIGAHPAFSCPITSETSFSDYYIEFETPETPLQYSLNKTNGLRTINPTEQSLDKIFKLNYELFEDDALIYKNISSKKIALKSNKHEHGLNFLSSDWEYFAFWTKKDAPFICFEPWMGAADLETTNQDFTQKDSIIKLDVDKELEKEYMIELF</sequence>
<dbReference type="PANTHER" id="PTHR11122">
    <property type="entry name" value="APOSPORY-ASSOCIATED PROTEIN C-RELATED"/>
    <property type="match status" value="1"/>
</dbReference>
<protein>
    <recommendedName>
        <fullName evidence="6">Aldose 1-epimerase</fullName>
    </recommendedName>
</protein>
<dbReference type="AlphaFoldDB" id="A0A238U8U0"/>
<dbReference type="PANTHER" id="PTHR11122:SF13">
    <property type="entry name" value="GLUCOSE-6-PHOSPHATE 1-EPIMERASE"/>
    <property type="match status" value="1"/>
</dbReference>
<dbReference type="InterPro" id="IPR011013">
    <property type="entry name" value="Gal_mutarotase_sf_dom"/>
</dbReference>
<comment type="subunit">
    <text evidence="2">Monomer.</text>
</comment>
<gene>
    <name evidence="4" type="ORF">TJEJU_1895</name>
</gene>
<comment type="cofactor">
    <cofactor evidence="1">
        <name>Ca(2+)</name>
        <dbReference type="ChEBI" id="CHEBI:29108"/>
    </cofactor>
</comment>
<keyword evidence="5" id="KW-1185">Reference proteome</keyword>
<evidence type="ECO:0000256" key="3">
    <source>
        <dbReference type="ARBA" id="ARBA00022837"/>
    </source>
</evidence>